<dbReference type="Gene3D" id="1.10.260.40">
    <property type="entry name" value="lambda repressor-like DNA-binding domains"/>
    <property type="match status" value="1"/>
</dbReference>
<keyword evidence="6" id="KW-1185">Reference proteome</keyword>
<dbReference type="OrthoDB" id="867148at2"/>
<dbReference type="Gene3D" id="3.40.50.2300">
    <property type="match status" value="2"/>
</dbReference>
<dbReference type="Pfam" id="PF13377">
    <property type="entry name" value="Peripla_BP_3"/>
    <property type="match status" value="1"/>
</dbReference>
<dbReference type="InterPro" id="IPR000843">
    <property type="entry name" value="HTH_LacI"/>
</dbReference>
<dbReference type="GO" id="GO:0000976">
    <property type="term" value="F:transcription cis-regulatory region binding"/>
    <property type="evidence" value="ECO:0007669"/>
    <property type="project" value="TreeGrafter"/>
</dbReference>
<evidence type="ECO:0000256" key="1">
    <source>
        <dbReference type="ARBA" id="ARBA00023015"/>
    </source>
</evidence>
<evidence type="ECO:0000313" key="5">
    <source>
        <dbReference type="EMBL" id="RDB05786.1"/>
    </source>
</evidence>
<protein>
    <submittedName>
        <fullName evidence="5">LacI family transcriptional regulator</fullName>
    </submittedName>
</protein>
<dbReference type="SMART" id="SM00354">
    <property type="entry name" value="HTH_LACI"/>
    <property type="match status" value="1"/>
</dbReference>
<feature type="domain" description="HTH lacI-type" evidence="4">
    <location>
        <begin position="1"/>
        <end position="55"/>
    </location>
</feature>
<evidence type="ECO:0000313" key="6">
    <source>
        <dbReference type="Proteomes" id="UP000253141"/>
    </source>
</evidence>
<organism evidence="5 6">
    <name type="scientific">Runella aurantiaca</name>
    <dbReference type="NCBI Taxonomy" id="2282308"/>
    <lineage>
        <taxon>Bacteria</taxon>
        <taxon>Pseudomonadati</taxon>
        <taxon>Bacteroidota</taxon>
        <taxon>Cytophagia</taxon>
        <taxon>Cytophagales</taxon>
        <taxon>Spirosomataceae</taxon>
        <taxon>Runella</taxon>
    </lineage>
</organism>
<evidence type="ECO:0000256" key="3">
    <source>
        <dbReference type="ARBA" id="ARBA00023163"/>
    </source>
</evidence>
<accession>A0A369IGK9</accession>
<dbReference type="InterPro" id="IPR028082">
    <property type="entry name" value="Peripla_BP_I"/>
</dbReference>
<proteinExistence type="predicted"/>
<keyword evidence="1" id="KW-0805">Transcription regulation</keyword>
<name>A0A369IGK9_9BACT</name>
<dbReference type="SUPFAM" id="SSF47413">
    <property type="entry name" value="lambda repressor-like DNA-binding domains"/>
    <property type="match status" value="1"/>
</dbReference>
<dbReference type="EMBL" id="QPIW01000008">
    <property type="protein sequence ID" value="RDB05786.1"/>
    <property type="molecule type" value="Genomic_DNA"/>
</dbReference>
<dbReference type="CDD" id="cd06267">
    <property type="entry name" value="PBP1_LacI_sugar_binding-like"/>
    <property type="match status" value="1"/>
</dbReference>
<reference evidence="5 6" key="1">
    <citation type="submission" date="2018-07" db="EMBL/GenBank/DDBJ databases">
        <title>Genome analysis of Runella aurantiaca.</title>
        <authorList>
            <person name="Yang X."/>
        </authorList>
    </citation>
    <scope>NUCLEOTIDE SEQUENCE [LARGE SCALE GENOMIC DNA]</scope>
    <source>
        <strain evidence="5 6">YX9</strain>
    </source>
</reference>
<dbReference type="GO" id="GO:0003700">
    <property type="term" value="F:DNA-binding transcription factor activity"/>
    <property type="evidence" value="ECO:0007669"/>
    <property type="project" value="TreeGrafter"/>
</dbReference>
<comment type="caution">
    <text evidence="5">The sequence shown here is derived from an EMBL/GenBank/DDBJ whole genome shotgun (WGS) entry which is preliminary data.</text>
</comment>
<dbReference type="AlphaFoldDB" id="A0A369IGK9"/>
<dbReference type="Proteomes" id="UP000253141">
    <property type="component" value="Unassembled WGS sequence"/>
</dbReference>
<dbReference type="CDD" id="cd01392">
    <property type="entry name" value="HTH_LacI"/>
    <property type="match status" value="1"/>
</dbReference>
<sequence>MNLKQLAKELNLSFSTVSKALRDSHEISTDTKNRVLAKAKELNYQVNPLASSFRKQKSRTIAVVIPEVVNDFFGPVINGIESIAQEKSYHVLIYLTHEDMQKEVAITQLLQNGRVDGIMMSLSEQTSDTTHLEALKEKGIPLVFFDRTVDQPDAPKVTTDDYNCGIKATEHLIESGCKQIAFLSISQHLSISNKRMNGYLEALKKNNIKPDSALIVSCDSDDAKNNERIQELLKRENRPDGIFASVEKLAVSTYKICEELRLNIPKDVKIVTFSNSYTAAFLNPSLTTVTQPAYEMGREAAAVLFKLIEKKKPASPIDNIVLNSILIARNSTKSE</sequence>
<evidence type="ECO:0000256" key="2">
    <source>
        <dbReference type="ARBA" id="ARBA00023125"/>
    </source>
</evidence>
<dbReference type="InterPro" id="IPR046335">
    <property type="entry name" value="LacI/GalR-like_sensor"/>
</dbReference>
<dbReference type="PANTHER" id="PTHR30146:SF109">
    <property type="entry name" value="HTH-TYPE TRANSCRIPTIONAL REGULATOR GALS"/>
    <property type="match status" value="1"/>
</dbReference>
<evidence type="ECO:0000259" key="4">
    <source>
        <dbReference type="PROSITE" id="PS50932"/>
    </source>
</evidence>
<dbReference type="PANTHER" id="PTHR30146">
    <property type="entry name" value="LACI-RELATED TRANSCRIPTIONAL REPRESSOR"/>
    <property type="match status" value="1"/>
</dbReference>
<keyword evidence="2" id="KW-0238">DNA-binding</keyword>
<dbReference type="SUPFAM" id="SSF53822">
    <property type="entry name" value="Periplasmic binding protein-like I"/>
    <property type="match status" value="1"/>
</dbReference>
<gene>
    <name evidence="5" type="ORF">DVG78_12430</name>
</gene>
<dbReference type="Pfam" id="PF00356">
    <property type="entry name" value="LacI"/>
    <property type="match status" value="1"/>
</dbReference>
<dbReference type="RefSeq" id="WP_114461390.1">
    <property type="nucleotide sequence ID" value="NZ_QPIW01000008.1"/>
</dbReference>
<dbReference type="PROSITE" id="PS50932">
    <property type="entry name" value="HTH_LACI_2"/>
    <property type="match status" value="1"/>
</dbReference>
<keyword evidence="3" id="KW-0804">Transcription</keyword>
<dbReference type="InterPro" id="IPR010982">
    <property type="entry name" value="Lambda_DNA-bd_dom_sf"/>
</dbReference>